<feature type="chain" id="PRO_5043698037" description="Fibronectin type-III domain-containing protein" evidence="1">
    <location>
        <begin position="23"/>
        <end position="431"/>
    </location>
</feature>
<feature type="domain" description="Fibronectin type-III" evidence="2">
    <location>
        <begin position="157"/>
        <end position="249"/>
    </location>
</feature>
<dbReference type="CDD" id="cd00063">
    <property type="entry name" value="FN3"/>
    <property type="match status" value="1"/>
</dbReference>
<evidence type="ECO:0000313" key="3">
    <source>
        <dbReference type="EMBL" id="KAI6659412.1"/>
    </source>
</evidence>
<dbReference type="AlphaFoldDB" id="A0AAV7KDZ4"/>
<dbReference type="InterPro" id="IPR003961">
    <property type="entry name" value="FN3_dom"/>
</dbReference>
<comment type="caution">
    <text evidence="3">The sequence shown here is derived from an EMBL/GenBank/DDBJ whole genome shotgun (WGS) entry which is preliminary data.</text>
</comment>
<keyword evidence="1" id="KW-0732">Signal</keyword>
<evidence type="ECO:0000259" key="2">
    <source>
        <dbReference type="PROSITE" id="PS50853"/>
    </source>
</evidence>
<evidence type="ECO:0000256" key="1">
    <source>
        <dbReference type="SAM" id="SignalP"/>
    </source>
</evidence>
<dbReference type="InterPro" id="IPR013783">
    <property type="entry name" value="Ig-like_fold"/>
</dbReference>
<reference evidence="3 4" key="1">
    <citation type="journal article" date="2023" name="BMC Biol.">
        <title>The compact genome of the sponge Oopsacas minuta (Hexactinellida) is lacking key metazoan core genes.</title>
        <authorList>
            <person name="Santini S."/>
            <person name="Schenkelaars Q."/>
            <person name="Jourda C."/>
            <person name="Duchesne M."/>
            <person name="Belahbib H."/>
            <person name="Rocher C."/>
            <person name="Selva M."/>
            <person name="Riesgo A."/>
            <person name="Vervoort M."/>
            <person name="Leys S.P."/>
            <person name="Kodjabachian L."/>
            <person name="Le Bivic A."/>
            <person name="Borchiellini C."/>
            <person name="Claverie J.M."/>
            <person name="Renard E."/>
        </authorList>
    </citation>
    <scope>NUCLEOTIDE SEQUENCE [LARGE SCALE GENOMIC DNA]</scope>
    <source>
        <strain evidence="3">SPO-2</strain>
    </source>
</reference>
<dbReference type="InterPro" id="IPR036116">
    <property type="entry name" value="FN3_sf"/>
</dbReference>
<protein>
    <recommendedName>
        <fullName evidence="2">Fibronectin type-III domain-containing protein</fullName>
    </recommendedName>
</protein>
<sequence>MVSVYKLCTLVNLLFLLSRISGTITQTPSSACNGEDVTVKCILKAPNTNDLFISIQVRFIIANPDAALSDNQVNSGTGDYFGTNLARLTAMYDTSSSQVVGSITLNSFTSSDKDLLLGCTANFVFFIDGDIIDEDIIDQEAVSETIPLNKAVPPSSPPVTLSEPNNNCTNIVISWTTPDSDRDIKEYSVCRNNTLLTNTTDNHYTDTNQLTINTIYEYSVTAISCAGTSIPGVNTVSIGGYSINNSPQLFLSYDNTTSILTIDWTLLPVMTPPLILEYSLDLVYNHTQSDLTHQFSSSTTFLLLSSITEYTTYITPHNFTTDDGVVTNITTCIQIIQQCGAFNGHTICRFFNAEPPTLPTTATTASVTTILSFTLPVRNSPNSCRFSCISSTSCSNLNSNNNININNIISVISAMSIALVIMGGVQEDTEY</sequence>
<name>A0AAV7KDZ4_9METZ</name>
<dbReference type="Gene3D" id="2.60.40.10">
    <property type="entry name" value="Immunoglobulins"/>
    <property type="match status" value="1"/>
</dbReference>
<proteinExistence type="predicted"/>
<dbReference type="SUPFAM" id="SSF49265">
    <property type="entry name" value="Fibronectin type III"/>
    <property type="match status" value="1"/>
</dbReference>
<feature type="signal peptide" evidence="1">
    <location>
        <begin position="1"/>
        <end position="22"/>
    </location>
</feature>
<evidence type="ECO:0000313" key="4">
    <source>
        <dbReference type="Proteomes" id="UP001165289"/>
    </source>
</evidence>
<dbReference type="SMART" id="SM00060">
    <property type="entry name" value="FN3"/>
    <property type="match status" value="1"/>
</dbReference>
<keyword evidence="4" id="KW-1185">Reference proteome</keyword>
<dbReference type="EMBL" id="JAKMXF010000064">
    <property type="protein sequence ID" value="KAI6659412.1"/>
    <property type="molecule type" value="Genomic_DNA"/>
</dbReference>
<accession>A0AAV7KDZ4</accession>
<dbReference type="PROSITE" id="PS50853">
    <property type="entry name" value="FN3"/>
    <property type="match status" value="1"/>
</dbReference>
<gene>
    <name evidence="3" type="ORF">LOD99_10831</name>
</gene>
<dbReference type="Proteomes" id="UP001165289">
    <property type="component" value="Unassembled WGS sequence"/>
</dbReference>
<organism evidence="3 4">
    <name type="scientific">Oopsacas minuta</name>
    <dbReference type="NCBI Taxonomy" id="111878"/>
    <lineage>
        <taxon>Eukaryota</taxon>
        <taxon>Metazoa</taxon>
        <taxon>Porifera</taxon>
        <taxon>Hexactinellida</taxon>
        <taxon>Hexasterophora</taxon>
        <taxon>Lyssacinosida</taxon>
        <taxon>Leucopsacidae</taxon>
        <taxon>Oopsacas</taxon>
    </lineage>
</organism>